<evidence type="ECO:0000313" key="3">
    <source>
        <dbReference type="EMBL" id="NMK53957.1"/>
    </source>
</evidence>
<dbReference type="SMART" id="SM00530">
    <property type="entry name" value="HTH_XRE"/>
    <property type="match status" value="1"/>
</dbReference>
<dbReference type="RefSeq" id="WP_168992919.1">
    <property type="nucleotide sequence ID" value="NZ_JABBMI010000055.1"/>
</dbReference>
<feature type="domain" description="HTH cro/C1-type" evidence="2">
    <location>
        <begin position="5"/>
        <end position="59"/>
    </location>
</feature>
<dbReference type="InterPro" id="IPR001387">
    <property type="entry name" value="Cro/C1-type_HTH"/>
</dbReference>
<dbReference type="SUPFAM" id="SSF47413">
    <property type="entry name" value="lambda repressor-like DNA-binding domains"/>
    <property type="match status" value="1"/>
</dbReference>
<dbReference type="PROSITE" id="PS50943">
    <property type="entry name" value="HTH_CROC1"/>
    <property type="match status" value="1"/>
</dbReference>
<organism evidence="3 4">
    <name type="scientific">Staphylococcus capitis</name>
    <dbReference type="NCBI Taxonomy" id="29388"/>
    <lineage>
        <taxon>Bacteria</taxon>
        <taxon>Bacillati</taxon>
        <taxon>Bacillota</taxon>
        <taxon>Bacilli</taxon>
        <taxon>Bacillales</taxon>
        <taxon>Staphylococcaceae</taxon>
        <taxon>Staphylococcus</taxon>
    </lineage>
</organism>
<dbReference type="PANTHER" id="PTHR46558:SF4">
    <property type="entry name" value="DNA-BIDING PHAGE PROTEIN"/>
    <property type="match status" value="1"/>
</dbReference>
<comment type="caution">
    <text evidence="3">The sequence shown here is derived from an EMBL/GenBank/DDBJ whole genome shotgun (WGS) entry which is preliminary data.</text>
</comment>
<dbReference type="Pfam" id="PF01381">
    <property type="entry name" value="HTH_3"/>
    <property type="match status" value="1"/>
</dbReference>
<sequence length="64" mass="7093">MKNNVKNIRKALGISQKGLGEKLNVSRQTINAIENEKYDPSLSLAFGLAKELNVSIEELFKSDS</sequence>
<dbReference type="CDD" id="cd00093">
    <property type="entry name" value="HTH_XRE"/>
    <property type="match status" value="1"/>
</dbReference>
<dbReference type="PANTHER" id="PTHR46558">
    <property type="entry name" value="TRACRIPTIONAL REGULATORY PROTEIN-RELATED-RELATED"/>
    <property type="match status" value="1"/>
</dbReference>
<evidence type="ECO:0000259" key="2">
    <source>
        <dbReference type="PROSITE" id="PS50943"/>
    </source>
</evidence>
<keyword evidence="4" id="KW-1185">Reference proteome</keyword>
<evidence type="ECO:0000313" key="4">
    <source>
        <dbReference type="Proteomes" id="UP000538955"/>
    </source>
</evidence>
<dbReference type="InterPro" id="IPR010982">
    <property type="entry name" value="Lambda_DNA-bd_dom_sf"/>
</dbReference>
<keyword evidence="1" id="KW-0238">DNA-binding</keyword>
<dbReference type="EMBL" id="JABBMI010000055">
    <property type="protein sequence ID" value="NMK53957.1"/>
    <property type="molecule type" value="Genomic_DNA"/>
</dbReference>
<accession>A0ABX1SQT4</accession>
<dbReference type="Gene3D" id="1.10.260.40">
    <property type="entry name" value="lambda repressor-like DNA-binding domains"/>
    <property type="match status" value="1"/>
</dbReference>
<proteinExistence type="predicted"/>
<evidence type="ECO:0000256" key="1">
    <source>
        <dbReference type="ARBA" id="ARBA00023125"/>
    </source>
</evidence>
<name>A0ABX1SQT4_STACP</name>
<protein>
    <submittedName>
        <fullName evidence="3">Helix-turn-helix transcriptional regulator</fullName>
    </submittedName>
</protein>
<gene>
    <name evidence="3" type="ORF">HHM24_04220</name>
</gene>
<reference evidence="3 4" key="1">
    <citation type="submission" date="2020-04" db="EMBL/GenBank/DDBJ databases">
        <title>The Epidemiology and Molecular Characteristics of Linezolid-Resistant Staphylococcus capitis in Huashan Hospital, Shanghai.</title>
        <authorList>
            <person name="Ding L."/>
            <person name="Li P."/>
            <person name="Yang Y."/>
            <person name="Lin D."/>
            <person name="Xu X."/>
        </authorList>
    </citation>
    <scope>NUCLEOTIDE SEQUENCE [LARGE SCALE GENOMIC DNA]</scope>
    <source>
        <strain evidence="3 4">17-84</strain>
    </source>
</reference>
<dbReference type="Proteomes" id="UP000538955">
    <property type="component" value="Unassembled WGS sequence"/>
</dbReference>